<dbReference type="AlphaFoldDB" id="A0A543DVM6"/>
<keyword evidence="5" id="KW-1185">Reference proteome</keyword>
<dbReference type="PRINTS" id="PR00081">
    <property type="entry name" value="GDHRDH"/>
</dbReference>
<sequence>MADARRGDVFDLDGAVAVVTGAARGIGFAASRAMARRGAVVVMFDLLAAELEDAATAIRADGSEVVAVAGSVTDEADLDRLVEEATDRGPVSVVANCAGVIRRAPIDELTLADLQVMWDVNVGGTVGVTQRFLPTMIEQRYGKVINVGSLGSVTGLERRTAYATTKGAVSQYTVSLASEVGVHGIRANVVAPGYVDTAMTGPYIWGEPARTEELLGRIPLGRFAKPEDLEGLFVFLASPASDYITGQVLVIDGGWRAR</sequence>
<comment type="caution">
    <text evidence="4">The sequence shown here is derived from an EMBL/GenBank/DDBJ whole genome shotgun (WGS) entry which is preliminary data.</text>
</comment>
<proteinExistence type="inferred from homology"/>
<dbReference type="OrthoDB" id="4481821at2"/>
<evidence type="ECO:0000313" key="4">
    <source>
        <dbReference type="EMBL" id="TQM13363.1"/>
    </source>
</evidence>
<accession>A0A543DVM6</accession>
<dbReference type="Pfam" id="PF13561">
    <property type="entry name" value="adh_short_C2"/>
    <property type="match status" value="1"/>
</dbReference>
<evidence type="ECO:0000256" key="1">
    <source>
        <dbReference type="ARBA" id="ARBA00006484"/>
    </source>
</evidence>
<evidence type="ECO:0000259" key="3">
    <source>
        <dbReference type="SMART" id="SM00822"/>
    </source>
</evidence>
<name>A0A543DVM6_9PSEU</name>
<dbReference type="InterPro" id="IPR036291">
    <property type="entry name" value="NAD(P)-bd_dom_sf"/>
</dbReference>
<dbReference type="PANTHER" id="PTHR42760">
    <property type="entry name" value="SHORT-CHAIN DEHYDROGENASES/REDUCTASES FAMILY MEMBER"/>
    <property type="match status" value="1"/>
</dbReference>
<dbReference type="FunFam" id="3.40.50.720:FF:000084">
    <property type="entry name" value="Short-chain dehydrogenase reductase"/>
    <property type="match status" value="1"/>
</dbReference>
<evidence type="ECO:0000313" key="5">
    <source>
        <dbReference type="Proteomes" id="UP000315677"/>
    </source>
</evidence>
<dbReference type="Proteomes" id="UP000315677">
    <property type="component" value="Unassembled WGS sequence"/>
</dbReference>
<dbReference type="RefSeq" id="WP_142047065.1">
    <property type="nucleotide sequence ID" value="NZ_VFPA01000001.1"/>
</dbReference>
<protein>
    <submittedName>
        <fullName evidence="4">2-deoxy-D-gluconate 3-dehydrogenase</fullName>
    </submittedName>
</protein>
<dbReference type="InterPro" id="IPR057326">
    <property type="entry name" value="KR_dom"/>
</dbReference>
<dbReference type="InterPro" id="IPR020904">
    <property type="entry name" value="Sc_DH/Rdtase_CS"/>
</dbReference>
<dbReference type="EMBL" id="VFPA01000001">
    <property type="protein sequence ID" value="TQM13363.1"/>
    <property type="molecule type" value="Genomic_DNA"/>
</dbReference>
<dbReference type="SUPFAM" id="SSF51735">
    <property type="entry name" value="NAD(P)-binding Rossmann-fold domains"/>
    <property type="match status" value="1"/>
</dbReference>
<reference evidence="4 5" key="1">
    <citation type="submission" date="2019-06" db="EMBL/GenBank/DDBJ databases">
        <title>Sequencing the genomes of 1000 actinobacteria strains.</title>
        <authorList>
            <person name="Klenk H.-P."/>
        </authorList>
    </citation>
    <scope>NUCLEOTIDE SEQUENCE [LARGE SCALE GENOMIC DNA]</scope>
    <source>
        <strain evidence="4 5">DSM 45301</strain>
    </source>
</reference>
<organism evidence="4 5">
    <name type="scientific">Pseudonocardia kunmingensis</name>
    <dbReference type="NCBI Taxonomy" id="630975"/>
    <lineage>
        <taxon>Bacteria</taxon>
        <taxon>Bacillati</taxon>
        <taxon>Actinomycetota</taxon>
        <taxon>Actinomycetes</taxon>
        <taxon>Pseudonocardiales</taxon>
        <taxon>Pseudonocardiaceae</taxon>
        <taxon>Pseudonocardia</taxon>
    </lineage>
</organism>
<dbReference type="PANTHER" id="PTHR42760:SF133">
    <property type="entry name" value="3-OXOACYL-[ACYL-CARRIER-PROTEIN] REDUCTASE"/>
    <property type="match status" value="1"/>
</dbReference>
<gene>
    <name evidence="4" type="ORF">FB558_0096</name>
</gene>
<evidence type="ECO:0000256" key="2">
    <source>
        <dbReference type="ARBA" id="ARBA00023002"/>
    </source>
</evidence>
<dbReference type="SMART" id="SM00822">
    <property type="entry name" value="PKS_KR"/>
    <property type="match status" value="1"/>
</dbReference>
<dbReference type="PRINTS" id="PR00080">
    <property type="entry name" value="SDRFAMILY"/>
</dbReference>
<dbReference type="PROSITE" id="PS00061">
    <property type="entry name" value="ADH_SHORT"/>
    <property type="match status" value="1"/>
</dbReference>
<comment type="similarity">
    <text evidence="1">Belongs to the short-chain dehydrogenases/reductases (SDR) family.</text>
</comment>
<feature type="domain" description="Ketoreductase" evidence="3">
    <location>
        <begin position="15"/>
        <end position="193"/>
    </location>
</feature>
<dbReference type="Gene3D" id="3.40.50.720">
    <property type="entry name" value="NAD(P)-binding Rossmann-like Domain"/>
    <property type="match status" value="1"/>
</dbReference>
<keyword evidence="2" id="KW-0560">Oxidoreductase</keyword>
<dbReference type="GO" id="GO:0016616">
    <property type="term" value="F:oxidoreductase activity, acting on the CH-OH group of donors, NAD or NADP as acceptor"/>
    <property type="evidence" value="ECO:0007669"/>
    <property type="project" value="UniProtKB-ARBA"/>
</dbReference>
<dbReference type="InterPro" id="IPR002347">
    <property type="entry name" value="SDR_fam"/>
</dbReference>